<name>A0ABY5JSX9_9BACI</name>
<keyword evidence="2" id="KW-0815">Transposition</keyword>
<keyword evidence="7" id="KW-1185">Reference proteome</keyword>
<evidence type="ECO:0000313" key="7">
    <source>
        <dbReference type="Proteomes" id="UP001059773"/>
    </source>
</evidence>
<gene>
    <name evidence="6" type="ORF">NP439_19870</name>
</gene>
<reference evidence="6" key="1">
    <citation type="submission" date="2022-07" db="EMBL/GenBank/DDBJ databases">
        <title>FELIX.</title>
        <authorList>
            <person name="Wan K.H."/>
            <person name="Park S."/>
            <person name="Lawrence Q."/>
            <person name="Eichenberger J.P."/>
            <person name="Booth B.W."/>
            <person name="Piaggio A.J."/>
            <person name="Chandler J.C."/>
            <person name="Franklin A.B."/>
            <person name="Celniker S.E."/>
        </authorList>
    </citation>
    <scope>NUCLEOTIDE SEQUENCE</scope>
    <source>
        <strain evidence="6">QA-1986 374</strain>
    </source>
</reference>
<evidence type="ECO:0000313" key="6">
    <source>
        <dbReference type="EMBL" id="UUI02273.1"/>
    </source>
</evidence>
<keyword evidence="4" id="KW-0233">DNA recombination</keyword>
<sequence length="353" mass="41627">MTISKEKHFGVQKQVLKLKLKQEYLALRKLCHLSKNMYNVGLYSVRQHFFKTKEYLNYHQNYHLCKQNENYQLMGSAAAQQTLKKVEENFKSFFGLQKMKERKANIPRYIAKDGFFELSYPQFKLQEDGTFNIPTSPTFKKEFGMINIQFPINLHAENINEIRIIPKYNAHYFEIEYVYEIEVKKRRLSENEALSIDLGIDNFAACIDTLGNAFIIDGKRIKSVNRWYNKENARLDSIKNKQKVTQLTSRQIRILQKRNHILHDYLNKTVSHMIQHCLEHGIGKIVVGHNEGWKNKSNMGKRANQRFVQIPHSLWMKKMESMCERYGIVFMKQEESYTSKASLSAPCIYSNES</sequence>
<dbReference type="NCBIfam" id="TIGR01766">
    <property type="entry name" value="IS200/IS605 family accessory protein TnpB-like domain"/>
    <property type="match status" value="1"/>
</dbReference>
<dbReference type="Proteomes" id="UP001059773">
    <property type="component" value="Chromosome"/>
</dbReference>
<dbReference type="RefSeq" id="WP_256707519.1">
    <property type="nucleotide sequence ID" value="NZ_CP101914.1"/>
</dbReference>
<dbReference type="EMBL" id="CP101914">
    <property type="protein sequence ID" value="UUI02273.1"/>
    <property type="molecule type" value="Genomic_DNA"/>
</dbReference>
<dbReference type="NCBIfam" id="NF040570">
    <property type="entry name" value="guided_TnpB"/>
    <property type="match status" value="1"/>
</dbReference>
<proteinExistence type="inferred from homology"/>
<evidence type="ECO:0000256" key="2">
    <source>
        <dbReference type="ARBA" id="ARBA00022578"/>
    </source>
</evidence>
<organism evidence="6 7">
    <name type="scientific">Oceanobacillus jeddahense</name>
    <dbReference type="NCBI Taxonomy" id="1462527"/>
    <lineage>
        <taxon>Bacteria</taxon>
        <taxon>Bacillati</taxon>
        <taxon>Bacillota</taxon>
        <taxon>Bacilli</taxon>
        <taxon>Bacillales</taxon>
        <taxon>Bacillaceae</taxon>
        <taxon>Oceanobacillus</taxon>
    </lineage>
</organism>
<dbReference type="Pfam" id="PF01385">
    <property type="entry name" value="OrfB_IS605"/>
    <property type="match status" value="1"/>
</dbReference>
<protein>
    <submittedName>
        <fullName evidence="6">Transposase</fullName>
    </submittedName>
</protein>
<evidence type="ECO:0000256" key="4">
    <source>
        <dbReference type="ARBA" id="ARBA00023172"/>
    </source>
</evidence>
<keyword evidence="3" id="KW-0238">DNA-binding</keyword>
<feature type="domain" description="Probable transposase IS891/IS1136/IS1341" evidence="5">
    <location>
        <begin position="177"/>
        <end position="292"/>
    </location>
</feature>
<evidence type="ECO:0000256" key="3">
    <source>
        <dbReference type="ARBA" id="ARBA00023125"/>
    </source>
</evidence>
<comment type="similarity">
    <text evidence="1">In the C-terminal section; belongs to the transposase 35 family.</text>
</comment>
<evidence type="ECO:0000256" key="1">
    <source>
        <dbReference type="ARBA" id="ARBA00008761"/>
    </source>
</evidence>
<dbReference type="InterPro" id="IPR001959">
    <property type="entry name" value="Transposase"/>
</dbReference>
<evidence type="ECO:0000259" key="5">
    <source>
        <dbReference type="Pfam" id="PF01385"/>
    </source>
</evidence>
<dbReference type="InterPro" id="IPR010095">
    <property type="entry name" value="Cas12f1-like_TNB"/>
</dbReference>
<accession>A0ABY5JSX9</accession>